<dbReference type="Gene3D" id="3.20.20.100">
    <property type="entry name" value="NADP-dependent oxidoreductase domain"/>
    <property type="match status" value="1"/>
</dbReference>
<dbReference type="NCBIfam" id="NF007388">
    <property type="entry name" value="PRK09912.1"/>
    <property type="match status" value="1"/>
</dbReference>
<evidence type="ECO:0000313" key="5">
    <source>
        <dbReference type="EMBL" id="PWJ83406.1"/>
    </source>
</evidence>
<evidence type="ECO:0000256" key="2">
    <source>
        <dbReference type="ARBA" id="ARBA00022857"/>
    </source>
</evidence>
<dbReference type="InterPro" id="IPR023210">
    <property type="entry name" value="NADP_OxRdtase_dom"/>
</dbReference>
<dbReference type="CDD" id="cd19151">
    <property type="entry name" value="AKR_AKR14A2"/>
    <property type="match status" value="1"/>
</dbReference>
<dbReference type="PANTHER" id="PTHR43150:SF4">
    <property type="entry name" value="L-GLYCERALDEHYDE 3-PHOSPHATE REDUCTASE"/>
    <property type="match status" value="1"/>
</dbReference>
<proteinExistence type="inferred from homology"/>
<comment type="caution">
    <text evidence="5">The sequence shown here is derived from an EMBL/GenBank/DDBJ whole genome shotgun (WGS) entry which is preliminary data.</text>
</comment>
<sequence length="329" mass="36880">MSLFPHPDRYQQMEYRRSGRSGIKLPAISLGLWHNFGDSTRVDNSRELLRHAFDLGITHFDLANNYGPPPGSAEENFGRILREDFRAHRDELIISTKAGYTMWQGPYGDWGSRKYLVASLDQSLKRMGLEYVDIFYHHRPDPETPLEETMRALDHVVRQGKALYAALSNYPADLAAEAIAILRDLGTPCLIHQPRYSMFERTPEQGLIQTLGDAGVGCIAFSPLAGGVLTDRYLQGIPEDSRAASGSKFLNENQLTDEKMEKVRKLNAIAQQREQKLAQMALAWVLRDERVTSVLIGASKTAQIDDAVAMLARRQFSDSELAAIDAALM</sequence>
<dbReference type="InterPro" id="IPR005399">
    <property type="entry name" value="K_chnl_volt-dep_bsu_KCNAB-rel"/>
</dbReference>
<feature type="domain" description="NADP-dependent oxidoreductase" evidence="4">
    <location>
        <begin position="28"/>
        <end position="327"/>
    </location>
</feature>
<keyword evidence="2" id="KW-0521">NADP</keyword>
<dbReference type="InterPro" id="IPR036812">
    <property type="entry name" value="NAD(P)_OxRdtase_dom_sf"/>
</dbReference>
<evidence type="ECO:0000313" key="6">
    <source>
        <dbReference type="Proteomes" id="UP000245996"/>
    </source>
</evidence>
<reference evidence="5 6" key="1">
    <citation type="submission" date="2018-05" db="EMBL/GenBank/DDBJ databases">
        <title>Genomic Encyclopedia of Type Strains, Phase IV (KMG-V): Genome sequencing to study the core and pangenomes of soil and plant-associated prokaryotes.</title>
        <authorList>
            <person name="Whitman W."/>
        </authorList>
    </citation>
    <scope>NUCLEOTIDE SEQUENCE [LARGE SCALE GENOMIC DNA]</scope>
    <source>
        <strain evidence="5 6">PNG 92-11</strain>
    </source>
</reference>
<dbReference type="Proteomes" id="UP000245996">
    <property type="component" value="Unassembled WGS sequence"/>
</dbReference>
<dbReference type="EMBL" id="QGHE01000001">
    <property type="protein sequence ID" value="PWJ83406.1"/>
    <property type="molecule type" value="Genomic_DNA"/>
</dbReference>
<evidence type="ECO:0000256" key="1">
    <source>
        <dbReference type="ARBA" id="ARBA00006515"/>
    </source>
</evidence>
<organism evidence="5 6">
    <name type="scientific">Enterobacter agglomerans</name>
    <name type="common">Erwinia herbicola</name>
    <name type="synonym">Pantoea agglomerans</name>
    <dbReference type="NCBI Taxonomy" id="549"/>
    <lineage>
        <taxon>Bacteria</taxon>
        <taxon>Pseudomonadati</taxon>
        <taxon>Pseudomonadota</taxon>
        <taxon>Gammaproteobacteria</taxon>
        <taxon>Enterobacterales</taxon>
        <taxon>Erwiniaceae</taxon>
        <taxon>Pantoea</taxon>
        <taxon>Pantoea agglomerans group</taxon>
    </lineage>
</organism>
<gene>
    <name evidence="5" type="ORF">C7430_101983</name>
</gene>
<accession>A0ABD6XX37</accession>
<evidence type="ECO:0000259" key="4">
    <source>
        <dbReference type="Pfam" id="PF00248"/>
    </source>
</evidence>
<dbReference type="Pfam" id="PF00248">
    <property type="entry name" value="Aldo_ket_red"/>
    <property type="match status" value="1"/>
</dbReference>
<dbReference type="RefSeq" id="WP_033788118.1">
    <property type="nucleotide sequence ID" value="NZ_CAJOSF010000005.1"/>
</dbReference>
<dbReference type="SUPFAM" id="SSF51430">
    <property type="entry name" value="NAD(P)-linked oxidoreductase"/>
    <property type="match status" value="1"/>
</dbReference>
<protein>
    <submittedName>
        <fullName evidence="5">L-glyceraldehyde 3-phosphate reductase</fullName>
    </submittedName>
</protein>
<name>A0ABD6XX37_ENTAG</name>
<keyword evidence="3" id="KW-0560">Oxidoreductase</keyword>
<dbReference type="GO" id="GO:0016491">
    <property type="term" value="F:oxidoreductase activity"/>
    <property type="evidence" value="ECO:0007669"/>
    <property type="project" value="UniProtKB-KW"/>
</dbReference>
<evidence type="ECO:0000256" key="3">
    <source>
        <dbReference type="ARBA" id="ARBA00023002"/>
    </source>
</evidence>
<comment type="similarity">
    <text evidence="1">Belongs to the shaker potassium channel beta subunit family.</text>
</comment>
<dbReference type="PANTHER" id="PTHR43150">
    <property type="entry name" value="HYPERKINETIC, ISOFORM M"/>
    <property type="match status" value="1"/>
</dbReference>
<dbReference type="AlphaFoldDB" id="A0ABD6XX37"/>